<dbReference type="InterPro" id="IPR018392">
    <property type="entry name" value="LysM"/>
</dbReference>
<dbReference type="Pfam" id="PF01551">
    <property type="entry name" value="Peptidase_M23"/>
    <property type="match status" value="1"/>
</dbReference>
<comment type="caution">
    <text evidence="3">The sequence shown here is derived from an EMBL/GenBank/DDBJ whole genome shotgun (WGS) entry which is preliminary data.</text>
</comment>
<dbReference type="PANTHER" id="PTHR21666">
    <property type="entry name" value="PEPTIDASE-RELATED"/>
    <property type="match status" value="1"/>
</dbReference>
<feature type="region of interest" description="Disordered" evidence="1">
    <location>
        <begin position="251"/>
        <end position="305"/>
    </location>
</feature>
<keyword evidence="4" id="KW-1185">Reference proteome</keyword>
<dbReference type="InterPro" id="IPR016047">
    <property type="entry name" value="M23ase_b-sheet_dom"/>
</dbReference>
<dbReference type="PANTHER" id="PTHR21666:SF270">
    <property type="entry name" value="MUREIN HYDROLASE ACTIVATOR ENVC"/>
    <property type="match status" value="1"/>
</dbReference>
<gene>
    <name evidence="3" type="ORF">GCM10007315_04420</name>
</gene>
<evidence type="ECO:0000313" key="4">
    <source>
        <dbReference type="Proteomes" id="UP000638981"/>
    </source>
</evidence>
<feature type="domain" description="LysM" evidence="2">
    <location>
        <begin position="199"/>
        <end position="243"/>
    </location>
</feature>
<evidence type="ECO:0000313" key="3">
    <source>
        <dbReference type="EMBL" id="GHC45941.1"/>
    </source>
</evidence>
<dbReference type="SUPFAM" id="SSF54106">
    <property type="entry name" value="LysM domain"/>
    <property type="match status" value="2"/>
</dbReference>
<dbReference type="PROSITE" id="PS51782">
    <property type="entry name" value="LYSM"/>
    <property type="match status" value="1"/>
</dbReference>
<dbReference type="CDD" id="cd12797">
    <property type="entry name" value="M23_peptidase"/>
    <property type="match status" value="1"/>
</dbReference>
<dbReference type="AlphaFoldDB" id="A0A918WI64"/>
<dbReference type="EMBL" id="BMYJ01000001">
    <property type="protein sequence ID" value="GHC45941.1"/>
    <property type="molecule type" value="Genomic_DNA"/>
</dbReference>
<dbReference type="InterPro" id="IPR036779">
    <property type="entry name" value="LysM_dom_sf"/>
</dbReference>
<sequence length="421" mass="42673">MHNRGTTNPERIIRGKRMGHLSKQKLRVGLVMTVASLALTACNGGMDWDLRQGGVLNTTGAARSATESRPQPDSRGVISYPGYQVAVAQRGDTVASVAGRLAIDAGALARYNALQPQDPLRPGEVLALPTRVAGGTAPLSGTTVAGSGPVLTGNTIGSPPASGTGASPVNVTTIATTAIDRASPQGTAPAPVAAGQQPAQHKVARGETAFTIARQYNVSAKALAEWNGLGPDMGVREGQMLMIPVASAAPPKPVAAETAPGQGSPTPLPPSASDPLPDEDVTAASEKPKDTPTSPDLASERTGASASKFAMPVGGSIIRGFGPPKSLGIDISANAGASVAAADSGTVAAVTKDTDGTAIVIIRHADNVLTVYGGVDQITVKKGDKLARGAAFAKVRGAAQPFLHFEVRKGMDAVDPMAYLQ</sequence>
<dbReference type="SUPFAM" id="SSF51261">
    <property type="entry name" value="Duplicated hybrid motif"/>
    <property type="match status" value="1"/>
</dbReference>
<dbReference type="CDD" id="cd00118">
    <property type="entry name" value="LysM"/>
    <property type="match status" value="1"/>
</dbReference>
<organism evidence="3 4">
    <name type="scientific">Neogemmobacter tilapiae</name>
    <dbReference type="NCBI Taxonomy" id="875041"/>
    <lineage>
        <taxon>Bacteria</taxon>
        <taxon>Pseudomonadati</taxon>
        <taxon>Pseudomonadota</taxon>
        <taxon>Alphaproteobacteria</taxon>
        <taxon>Rhodobacterales</taxon>
        <taxon>Paracoccaceae</taxon>
        <taxon>Neogemmobacter</taxon>
    </lineage>
</organism>
<proteinExistence type="predicted"/>
<dbReference type="Gene3D" id="2.70.70.10">
    <property type="entry name" value="Glucose Permease (Domain IIA)"/>
    <property type="match status" value="1"/>
</dbReference>
<accession>A0A918WI64</accession>
<reference evidence="3" key="1">
    <citation type="journal article" date="2014" name="Int. J. Syst. Evol. Microbiol.">
        <title>Complete genome sequence of Corynebacterium casei LMG S-19264T (=DSM 44701T), isolated from a smear-ripened cheese.</title>
        <authorList>
            <consortium name="US DOE Joint Genome Institute (JGI-PGF)"/>
            <person name="Walter F."/>
            <person name="Albersmeier A."/>
            <person name="Kalinowski J."/>
            <person name="Ruckert C."/>
        </authorList>
    </citation>
    <scope>NUCLEOTIDE SEQUENCE</scope>
    <source>
        <strain evidence="3">KCTC 23310</strain>
    </source>
</reference>
<protein>
    <submittedName>
        <fullName evidence="3">Peptidase M23</fullName>
    </submittedName>
</protein>
<evidence type="ECO:0000259" key="2">
    <source>
        <dbReference type="PROSITE" id="PS51782"/>
    </source>
</evidence>
<dbReference type="Proteomes" id="UP000638981">
    <property type="component" value="Unassembled WGS sequence"/>
</dbReference>
<dbReference type="SMART" id="SM00257">
    <property type="entry name" value="LysM"/>
    <property type="match status" value="2"/>
</dbReference>
<dbReference type="Gene3D" id="3.10.350.10">
    <property type="entry name" value="LysM domain"/>
    <property type="match status" value="2"/>
</dbReference>
<reference evidence="3" key="2">
    <citation type="submission" date="2020-09" db="EMBL/GenBank/DDBJ databases">
        <authorList>
            <person name="Sun Q."/>
            <person name="Kim S."/>
        </authorList>
    </citation>
    <scope>NUCLEOTIDE SEQUENCE</scope>
    <source>
        <strain evidence="3">KCTC 23310</strain>
    </source>
</reference>
<dbReference type="Pfam" id="PF01476">
    <property type="entry name" value="LysM"/>
    <property type="match status" value="2"/>
</dbReference>
<evidence type="ECO:0000256" key="1">
    <source>
        <dbReference type="SAM" id="MobiDB-lite"/>
    </source>
</evidence>
<dbReference type="GO" id="GO:0004222">
    <property type="term" value="F:metalloendopeptidase activity"/>
    <property type="evidence" value="ECO:0007669"/>
    <property type="project" value="TreeGrafter"/>
</dbReference>
<dbReference type="InterPro" id="IPR050570">
    <property type="entry name" value="Cell_wall_metabolism_enzyme"/>
</dbReference>
<dbReference type="InterPro" id="IPR011055">
    <property type="entry name" value="Dup_hybrid_motif"/>
</dbReference>
<name>A0A918WI64_9RHOB</name>